<evidence type="ECO:0000313" key="15">
    <source>
        <dbReference type="Proteomes" id="UP000186857"/>
    </source>
</evidence>
<evidence type="ECO:0000256" key="7">
    <source>
        <dbReference type="ARBA" id="ARBA00023125"/>
    </source>
</evidence>
<dbReference type="OrthoDB" id="9791355at2"/>
<dbReference type="GO" id="GO:0005737">
    <property type="term" value="C:cytoplasm"/>
    <property type="evidence" value="ECO:0007669"/>
    <property type="project" value="UniProtKB-SubCell"/>
</dbReference>
<evidence type="ECO:0000313" key="14">
    <source>
        <dbReference type="EMBL" id="OLO45138.1"/>
    </source>
</evidence>
<gene>
    <name evidence="14" type="ORF">BKH29_05065</name>
</gene>
<dbReference type="InterPro" id="IPR036388">
    <property type="entry name" value="WH-like_DNA-bd_sf"/>
</dbReference>
<comment type="similarity">
    <text evidence="2">Belongs to the DtxR/MntR family.</text>
</comment>
<dbReference type="PROSITE" id="PS50944">
    <property type="entry name" value="HTH_DTXR"/>
    <property type="match status" value="1"/>
</dbReference>
<dbReference type="InterPro" id="IPR022687">
    <property type="entry name" value="HTH_DTXR"/>
</dbReference>
<feature type="region of interest" description="Disordered" evidence="12">
    <location>
        <begin position="1"/>
        <end position="20"/>
    </location>
</feature>
<comment type="subcellular location">
    <subcellularLocation>
        <location evidence="1">Cytoplasm</location>
    </subcellularLocation>
</comment>
<dbReference type="InterPro" id="IPR001367">
    <property type="entry name" value="Fe_dep_repressor"/>
</dbReference>
<evidence type="ECO:0000256" key="1">
    <source>
        <dbReference type="ARBA" id="ARBA00004496"/>
    </source>
</evidence>
<comment type="subunit">
    <text evidence="3">Homodimer.</text>
</comment>
<evidence type="ECO:0000256" key="4">
    <source>
        <dbReference type="ARBA" id="ARBA00022490"/>
    </source>
</evidence>
<dbReference type="GO" id="GO:0003700">
    <property type="term" value="F:DNA-binding transcription factor activity"/>
    <property type="evidence" value="ECO:0007669"/>
    <property type="project" value="InterPro"/>
</dbReference>
<dbReference type="FunFam" id="1.10.60.10:FF:000004">
    <property type="entry name" value="DtxR family transcriptional regulator"/>
    <property type="match status" value="1"/>
</dbReference>
<reference evidence="14 15" key="1">
    <citation type="submission" date="2016-12" db="EMBL/GenBank/DDBJ databases">
        <title>Genomic Comparison of strains in the 'Actinomyces naeslundii' Group.</title>
        <authorList>
            <person name="Mughal S.R."/>
            <person name="Do T."/>
            <person name="Gilbert S.C."/>
            <person name="Witherden E.A."/>
            <person name="Didelot X."/>
            <person name="Beighton D."/>
        </authorList>
    </citation>
    <scope>NUCLEOTIDE SEQUENCE [LARGE SCALE GENOMIC DNA]</scope>
    <source>
        <strain evidence="14 15">CCUG 33920</strain>
    </source>
</reference>
<accession>A0A1Q8VAL6</accession>
<dbReference type="InterPro" id="IPR036390">
    <property type="entry name" value="WH_DNA-bd_sf"/>
</dbReference>
<evidence type="ECO:0000256" key="9">
    <source>
        <dbReference type="ARBA" id="ARBA00023163"/>
    </source>
</evidence>
<evidence type="ECO:0000259" key="13">
    <source>
        <dbReference type="PROSITE" id="PS50944"/>
    </source>
</evidence>
<keyword evidence="7" id="KW-0238">DNA-binding</keyword>
<evidence type="ECO:0000256" key="3">
    <source>
        <dbReference type="ARBA" id="ARBA00011738"/>
    </source>
</evidence>
<dbReference type="Gene3D" id="1.10.60.10">
    <property type="entry name" value="Iron dependent repressor, metal binding and dimerisation domain"/>
    <property type="match status" value="1"/>
</dbReference>
<evidence type="ECO:0000256" key="12">
    <source>
        <dbReference type="SAM" id="MobiDB-lite"/>
    </source>
</evidence>
<evidence type="ECO:0000256" key="6">
    <source>
        <dbReference type="ARBA" id="ARBA00023015"/>
    </source>
</evidence>
<dbReference type="GO" id="GO:0045892">
    <property type="term" value="P:negative regulation of DNA-templated transcription"/>
    <property type="evidence" value="ECO:0007669"/>
    <property type="project" value="TreeGrafter"/>
</dbReference>
<dbReference type="Pfam" id="PF01325">
    <property type="entry name" value="Fe_dep_repress"/>
    <property type="match status" value="1"/>
</dbReference>
<protein>
    <recommendedName>
        <fullName evidence="11">Manganese transport regulator</fullName>
    </recommendedName>
</protein>
<dbReference type="Pfam" id="PF02742">
    <property type="entry name" value="Fe_dep_repr_C"/>
    <property type="match status" value="1"/>
</dbReference>
<dbReference type="InterPro" id="IPR022689">
    <property type="entry name" value="Iron_dep_repressor"/>
</dbReference>
<dbReference type="SMART" id="SM00529">
    <property type="entry name" value="HTH_DTXR"/>
    <property type="match status" value="1"/>
</dbReference>
<evidence type="ECO:0000256" key="11">
    <source>
        <dbReference type="ARBA" id="ARBA00032593"/>
    </source>
</evidence>
<dbReference type="AlphaFoldDB" id="A0A1Q8VAL6"/>
<keyword evidence="8" id="KW-0010">Activator</keyword>
<dbReference type="SUPFAM" id="SSF47979">
    <property type="entry name" value="Iron-dependent repressor protein, dimerization domain"/>
    <property type="match status" value="1"/>
</dbReference>
<dbReference type="GO" id="GO:0003677">
    <property type="term" value="F:DNA binding"/>
    <property type="evidence" value="ECO:0007669"/>
    <property type="project" value="UniProtKB-KW"/>
</dbReference>
<dbReference type="Gene3D" id="1.10.10.10">
    <property type="entry name" value="Winged helix-like DNA-binding domain superfamily/Winged helix DNA-binding domain"/>
    <property type="match status" value="1"/>
</dbReference>
<dbReference type="InterPro" id="IPR050536">
    <property type="entry name" value="DtxR_MntR_Metal-Reg"/>
</dbReference>
<evidence type="ECO:0000256" key="2">
    <source>
        <dbReference type="ARBA" id="ARBA00007871"/>
    </source>
</evidence>
<feature type="domain" description="HTH dtxR-type" evidence="13">
    <location>
        <begin position="23"/>
        <end position="84"/>
    </location>
</feature>
<dbReference type="EMBL" id="MSKJ01000009">
    <property type="protein sequence ID" value="OLO45138.1"/>
    <property type="molecule type" value="Genomic_DNA"/>
</dbReference>
<dbReference type="PANTHER" id="PTHR33238">
    <property type="entry name" value="IRON (METAL) DEPENDENT REPRESSOR, DTXR FAMILY"/>
    <property type="match status" value="1"/>
</dbReference>
<name>A0A1Q8VAL6_9ACTO</name>
<sequence length="254" mass="27366">MTAPLERRAPTGSGGKPSVAGDSTVTQDYLKIVWAACEWGGAGASVTGLAKRMEVAPSTASENVARLVEEGLLVHEPYKAVTLSEEGRRRAMGMIRRHRILETYLVTRLGFGWDEVHAEAEELEHAVSERLLERLDAVLEHPTRDPHGDPIPTADGRLIVPDLVGLETLPVGSDGVVGRIQDDAETLRRLERAGIGLDSRVRIRDRGTVTPAVEGGGRRRATVIALLDEDDSRVAAPNGALEAIIPDGSLWLLA</sequence>
<dbReference type="GO" id="GO:0046914">
    <property type="term" value="F:transition metal ion binding"/>
    <property type="evidence" value="ECO:0007669"/>
    <property type="project" value="InterPro"/>
</dbReference>
<dbReference type="PANTHER" id="PTHR33238:SF11">
    <property type="entry name" value="TRANSCRIPTIONAL REGULATOR MNTR"/>
    <property type="match status" value="1"/>
</dbReference>
<dbReference type="SUPFAM" id="SSF46785">
    <property type="entry name" value="Winged helix' DNA-binding domain"/>
    <property type="match status" value="1"/>
</dbReference>
<keyword evidence="5" id="KW-0678">Repressor</keyword>
<dbReference type="GO" id="GO:0046983">
    <property type="term" value="F:protein dimerization activity"/>
    <property type="evidence" value="ECO:0007669"/>
    <property type="project" value="InterPro"/>
</dbReference>
<dbReference type="InterPro" id="IPR036421">
    <property type="entry name" value="Fe_dep_repressor_sf"/>
</dbReference>
<comment type="caution">
    <text evidence="14">The sequence shown here is derived from an EMBL/GenBank/DDBJ whole genome shotgun (WGS) entry which is preliminary data.</text>
</comment>
<evidence type="ECO:0000256" key="8">
    <source>
        <dbReference type="ARBA" id="ARBA00023159"/>
    </source>
</evidence>
<evidence type="ECO:0000256" key="5">
    <source>
        <dbReference type="ARBA" id="ARBA00022491"/>
    </source>
</evidence>
<keyword evidence="9" id="KW-0804">Transcription</keyword>
<keyword evidence="10" id="KW-0464">Manganese</keyword>
<keyword evidence="6" id="KW-0805">Transcription regulation</keyword>
<dbReference type="Proteomes" id="UP000186857">
    <property type="component" value="Unassembled WGS sequence"/>
</dbReference>
<dbReference type="RefSeq" id="WP_075376493.1">
    <property type="nucleotide sequence ID" value="NZ_MSKJ01000009.1"/>
</dbReference>
<keyword evidence="4" id="KW-0963">Cytoplasm</keyword>
<evidence type="ECO:0000256" key="10">
    <source>
        <dbReference type="ARBA" id="ARBA00023211"/>
    </source>
</evidence>
<organism evidence="14 15">
    <name type="scientific">Actinomyces oris</name>
    <dbReference type="NCBI Taxonomy" id="544580"/>
    <lineage>
        <taxon>Bacteria</taxon>
        <taxon>Bacillati</taxon>
        <taxon>Actinomycetota</taxon>
        <taxon>Actinomycetes</taxon>
        <taxon>Actinomycetales</taxon>
        <taxon>Actinomycetaceae</taxon>
        <taxon>Actinomyces</taxon>
    </lineage>
</organism>
<proteinExistence type="inferred from homology"/>